<keyword evidence="8 17" id="KW-0732">Signal</keyword>
<proteinExistence type="evidence at transcript level"/>
<dbReference type="KEGG" id="cmk:103184218"/>
<evidence type="ECO:0000256" key="10">
    <source>
        <dbReference type="ARBA" id="ARBA00022989"/>
    </source>
</evidence>
<dbReference type="Pfam" id="PF07732">
    <property type="entry name" value="Cu-oxidase_3"/>
    <property type="match status" value="3"/>
</dbReference>
<keyword evidence="7" id="KW-0479">Metal-binding</keyword>
<evidence type="ECO:0000256" key="4">
    <source>
        <dbReference type="ARBA" id="ARBA00013107"/>
    </source>
</evidence>
<evidence type="ECO:0000256" key="14">
    <source>
        <dbReference type="ARBA" id="ARBA00023157"/>
    </source>
</evidence>
<keyword evidence="10 16" id="KW-1133">Transmembrane helix</keyword>
<evidence type="ECO:0000256" key="17">
    <source>
        <dbReference type="SAM" id="SignalP"/>
    </source>
</evidence>
<keyword evidence="9" id="KW-0677">Repeat</keyword>
<evidence type="ECO:0000256" key="7">
    <source>
        <dbReference type="ARBA" id="ARBA00022723"/>
    </source>
</evidence>
<name>V9K9S8_CALMI</name>
<dbReference type="CDD" id="cd11021">
    <property type="entry name" value="CuRO_2_ceruloplasmin"/>
    <property type="match status" value="1"/>
</dbReference>
<dbReference type="GO" id="GO:0006826">
    <property type="term" value="P:iron ion transport"/>
    <property type="evidence" value="ECO:0007669"/>
    <property type="project" value="TreeGrafter"/>
</dbReference>
<dbReference type="OrthoDB" id="2121828at2759"/>
<keyword evidence="14" id="KW-1015">Disulfide bond</keyword>
<comment type="similarity">
    <text evidence="3">Belongs to the multicopper oxidase family.</text>
</comment>
<dbReference type="GO" id="GO:0005507">
    <property type="term" value="F:copper ion binding"/>
    <property type="evidence" value="ECO:0007669"/>
    <property type="project" value="InterPro"/>
</dbReference>
<dbReference type="STRING" id="7868.ENSCMIP00000031122"/>
<dbReference type="EC" id="1.16.3.1" evidence="4"/>
<evidence type="ECO:0000256" key="2">
    <source>
        <dbReference type="ARBA" id="ARBA00004167"/>
    </source>
</evidence>
<dbReference type="SUPFAM" id="SSF49503">
    <property type="entry name" value="Cupredoxins"/>
    <property type="match status" value="6"/>
</dbReference>
<dbReference type="GO" id="GO:0004322">
    <property type="term" value="F:ferroxidase activity"/>
    <property type="evidence" value="ECO:0007669"/>
    <property type="project" value="UniProtKB-EC"/>
</dbReference>
<evidence type="ECO:0000313" key="22">
    <source>
        <dbReference type="Proteomes" id="UP000314986"/>
    </source>
</evidence>
<reference evidence="20 22" key="3">
    <citation type="journal article" date="2014" name="Nature">
        <title>Elephant shark genome provides unique insights into gnathostome evolution.</title>
        <authorList>
            <consortium name="International Elephant Shark Genome Sequencing Consortium"/>
            <person name="Venkatesh B."/>
            <person name="Lee A.P."/>
            <person name="Ravi V."/>
            <person name="Maurya A.K."/>
            <person name="Lian M.M."/>
            <person name="Swann J.B."/>
            <person name="Ohta Y."/>
            <person name="Flajnik M.F."/>
            <person name="Sutoh Y."/>
            <person name="Kasahara M."/>
            <person name="Hoon S."/>
            <person name="Gangu V."/>
            <person name="Roy S.W."/>
            <person name="Irimia M."/>
            <person name="Korzh V."/>
            <person name="Kondrychyn I."/>
            <person name="Lim Z.W."/>
            <person name="Tay B.H."/>
            <person name="Tohari S."/>
            <person name="Kong K.W."/>
            <person name="Ho S."/>
            <person name="Lorente-Galdos B."/>
            <person name="Quilez J."/>
            <person name="Marques-Bonet T."/>
            <person name="Raney B.J."/>
            <person name="Ingham P.W."/>
            <person name="Tay A."/>
            <person name="Hillier L.W."/>
            <person name="Minx P."/>
            <person name="Boehm T."/>
            <person name="Wilson R.K."/>
            <person name="Brenner S."/>
            <person name="Warren W.C."/>
        </authorList>
    </citation>
    <scope>NUCLEOTIDE SEQUENCE</scope>
    <source>
        <tissue evidence="20">Testis</tissue>
    </source>
</reference>
<dbReference type="PANTHER" id="PTHR11709">
    <property type="entry name" value="MULTI-COPPER OXIDASE"/>
    <property type="match status" value="1"/>
</dbReference>
<dbReference type="GeneTree" id="ENSGT00940000158517"/>
<dbReference type="InterPro" id="IPR011706">
    <property type="entry name" value="Cu-oxidase_C"/>
</dbReference>
<accession>V9K9S8</accession>
<dbReference type="InterPro" id="IPR002355">
    <property type="entry name" value="Cu_oxidase_Cu_BS"/>
</dbReference>
<evidence type="ECO:0000256" key="5">
    <source>
        <dbReference type="ARBA" id="ARBA00022448"/>
    </source>
</evidence>
<feature type="domain" description="Plastocyanin-like" evidence="19">
    <location>
        <begin position="799"/>
        <end position="863"/>
    </location>
</feature>
<reference evidence="22" key="2">
    <citation type="journal article" date="2007" name="PLoS Biol.">
        <title>Survey sequencing and comparative analysis of the elephant shark (Callorhinchus milii) genome.</title>
        <authorList>
            <person name="Venkatesh B."/>
            <person name="Kirkness E.F."/>
            <person name="Loh Y.H."/>
            <person name="Halpern A.L."/>
            <person name="Lee A.P."/>
            <person name="Johnson J."/>
            <person name="Dandona N."/>
            <person name="Viswanathan L.D."/>
            <person name="Tay A."/>
            <person name="Venter J.C."/>
            <person name="Strausberg R.L."/>
            <person name="Brenner S."/>
        </authorList>
    </citation>
    <scope>NUCLEOTIDE SEQUENCE [LARGE SCALE GENOMIC DNA]</scope>
</reference>
<dbReference type="FunFam" id="2.60.40.420:FF:000002">
    <property type="entry name" value="Hephaestin like 1"/>
    <property type="match status" value="2"/>
</dbReference>
<reference evidence="21" key="4">
    <citation type="submission" date="2025-05" db="UniProtKB">
        <authorList>
            <consortium name="Ensembl"/>
        </authorList>
    </citation>
    <scope>IDENTIFICATION</scope>
</reference>
<dbReference type="PROSITE" id="PS00079">
    <property type="entry name" value="MULTICOPPER_OXIDASE1"/>
    <property type="match status" value="2"/>
</dbReference>
<feature type="domain" description="Plastocyanin-like" evidence="18">
    <location>
        <begin position="955"/>
        <end position="1054"/>
    </location>
</feature>
<dbReference type="AlphaFoldDB" id="V9K9S8"/>
<dbReference type="Pfam" id="PF07731">
    <property type="entry name" value="Cu-oxidase_2"/>
    <property type="match status" value="2"/>
</dbReference>
<dbReference type="GO" id="GO:0005886">
    <property type="term" value="C:plasma membrane"/>
    <property type="evidence" value="ECO:0007669"/>
    <property type="project" value="TreeGrafter"/>
</dbReference>
<feature type="signal peptide" evidence="17">
    <location>
        <begin position="1"/>
        <end position="18"/>
    </location>
</feature>
<evidence type="ECO:0000256" key="12">
    <source>
        <dbReference type="ARBA" id="ARBA00023065"/>
    </source>
</evidence>
<feature type="transmembrane region" description="Helical" evidence="16">
    <location>
        <begin position="1092"/>
        <end position="1117"/>
    </location>
</feature>
<evidence type="ECO:0000256" key="13">
    <source>
        <dbReference type="ARBA" id="ARBA00023136"/>
    </source>
</evidence>
<feature type="domain" description="Plastocyanin-like" evidence="19">
    <location>
        <begin position="433"/>
        <end position="558"/>
    </location>
</feature>
<gene>
    <name evidence="21" type="primary">LOC103184218</name>
</gene>
<organism evidence="20">
    <name type="scientific">Callorhinchus milii</name>
    <name type="common">Ghost shark</name>
    <dbReference type="NCBI Taxonomy" id="7868"/>
    <lineage>
        <taxon>Eukaryota</taxon>
        <taxon>Metazoa</taxon>
        <taxon>Chordata</taxon>
        <taxon>Craniata</taxon>
        <taxon>Vertebrata</taxon>
        <taxon>Chondrichthyes</taxon>
        <taxon>Holocephali</taxon>
        <taxon>Chimaeriformes</taxon>
        <taxon>Callorhinchidae</taxon>
        <taxon>Callorhinchus</taxon>
    </lineage>
</organism>
<sequence length="1138" mass="129381">MSPACALAFLTLWSLANSATRTYHMGIKEEEWDYAPSGENLLTRLDLERDENAAVFLKRDRNRIGRKYKKAIYKQFTDETYTTEILKPIWLGYLGPLLRAEVEDVIVVHLKNFASRPYSLHPHGVFYEKDSEGALYPDGTSRKQKLDDAVPPGGTHVYTWVVKKEYAPTKDDATCLTWIYHSHIDAPKDISSGLIGAMLTCKKGTLDANTLGRKDVDWDFVLMFSVVDENFSWYLDDNINNYCTEPSSVDKDDEDFQESNKMHTINGYLYGNLVGLEMCSGESVSWHLFGMGNEVDVHSAYFHGQTLIDRDHKVDVISLFPATFVTAEMVPRNIGKWLLSCQVNDHIEAGMQTLFTVKVCGANSTETSLTGKERKYFIAAEMDLWKYAPSTYNQFTNQPLDAEESDSEPFFKKSTDRIGGEYWKVRYVEYTDESFNTKKNRSAAEEHLGILGPIIKAEVGDTVLVTFMNKANQPYSIQPHGIFFSKESEGTNYVDGFQRKGGHVEPGSFFIYKWTVPDHVGPTNTGDPSCLTWMYYSATDPVKDTNSGLVGPLIVCKRNMLTQGDLQKGIDKEFYLLYTVFDENLSWFLSKNVETFIQNASGIDLEDEDFQESNKMHAINGYMFGNQPGLEMCIDDIVAWHLIGLGTEIDMHGVYFQGNTIRVKGSTRDTFSLFPHTSATVLMQPDNVGTFKVICRTVDHYVGGMKQLYHVKECNTTASEEMYGILRTYYIAAVEMEWDYSPDRSWELEQHNTTKEESYGQVFVGFGIGSKYKKAVYREYTDGTFTRQKIRSPEEQHLEILGPIIRAEVGDTILIVFKNLASRPYSIHPHGVEEVGSGKQLKVPITMPGEIKTYRWNVPTRSGPGPGDLNCISWIYYSAVKFEKDLYSGLVGPLITCRQGTLDENGKRKDIDREFAILFLVFDENMSWYLENNLYTYFHVDPSKFISNDEFEESNKIHAINGKIYGNLHGLKMVKGEKIDWYLLGMGNEVDIHTVHFHAQSFIYRMVKNHRADVFDLFPGTFQTIEMIAGNPGTWLLHCHVTDHIHAGMETVYTILNRTDRVKTTVQTVLATNGQFEVDFLGKKLHKKEIKIALLVLLIIGIVLLLIVLTLIGIFFCQCGKKSDYVIHNQSLIAMNSI</sequence>
<dbReference type="OMA" id="PEPDMCV"/>
<evidence type="ECO:0000313" key="21">
    <source>
        <dbReference type="Ensembl" id="ENSCMIP00000031122.1"/>
    </source>
</evidence>
<keyword evidence="6 16" id="KW-0812">Transmembrane</keyword>
<dbReference type="Proteomes" id="UP000314986">
    <property type="component" value="Unassembled WGS sequence"/>
</dbReference>
<feature type="chain" id="PRO_5044739471" description="ferroxidase" evidence="17">
    <location>
        <begin position="19"/>
        <end position="1138"/>
    </location>
</feature>
<dbReference type="InterPro" id="IPR045087">
    <property type="entry name" value="Cu-oxidase_fam"/>
</dbReference>
<evidence type="ECO:0000256" key="16">
    <source>
        <dbReference type="SAM" id="Phobius"/>
    </source>
</evidence>
<feature type="domain" description="Plastocyanin-like" evidence="18">
    <location>
        <begin position="312"/>
        <end position="358"/>
    </location>
</feature>
<dbReference type="Ensembl" id="ENSCMIT00000031597.1">
    <property type="protein sequence ID" value="ENSCMIP00000031122.1"/>
    <property type="gene ID" value="ENSCMIG00000013106.1"/>
</dbReference>
<dbReference type="FunFam" id="2.60.40.420:FF:000009">
    <property type="entry name" value="Ceruloplasmin"/>
    <property type="match status" value="1"/>
</dbReference>
<protein>
    <recommendedName>
        <fullName evidence="4">ferroxidase</fullName>
        <ecNumber evidence="4">1.16.3.1</ecNumber>
    </recommendedName>
</protein>
<keyword evidence="11" id="KW-0560">Oxidoreductase</keyword>
<dbReference type="EMBL" id="JW861864">
    <property type="protein sequence ID" value="AFO94381.1"/>
    <property type="molecule type" value="mRNA"/>
</dbReference>
<evidence type="ECO:0000256" key="8">
    <source>
        <dbReference type="ARBA" id="ARBA00022729"/>
    </source>
</evidence>
<comment type="subcellular location">
    <subcellularLocation>
        <location evidence="2">Membrane</location>
        <topology evidence="2">Single-pass membrane protein</topology>
    </subcellularLocation>
</comment>
<evidence type="ECO:0000256" key="11">
    <source>
        <dbReference type="ARBA" id="ARBA00023002"/>
    </source>
</evidence>
<keyword evidence="12" id="KW-0406">Ion transport</keyword>
<dbReference type="InterPro" id="IPR011707">
    <property type="entry name" value="Cu-oxidase-like_N"/>
</dbReference>
<dbReference type="InterPro" id="IPR008972">
    <property type="entry name" value="Cupredoxin"/>
</dbReference>
<evidence type="ECO:0000256" key="6">
    <source>
        <dbReference type="ARBA" id="ARBA00022692"/>
    </source>
</evidence>
<feature type="domain" description="Plastocyanin-like" evidence="19">
    <location>
        <begin position="93"/>
        <end position="199"/>
    </location>
</feature>
<reference evidence="22" key="1">
    <citation type="journal article" date="2006" name="Science">
        <title>Ancient noncoding elements conserved in the human genome.</title>
        <authorList>
            <person name="Venkatesh B."/>
            <person name="Kirkness E.F."/>
            <person name="Loh Y.H."/>
            <person name="Halpern A.L."/>
            <person name="Lee A.P."/>
            <person name="Johnson J."/>
            <person name="Dandona N."/>
            <person name="Viswanathan L.D."/>
            <person name="Tay A."/>
            <person name="Venter J.C."/>
            <person name="Strausberg R.L."/>
            <person name="Brenner S."/>
        </authorList>
    </citation>
    <scope>NUCLEOTIDE SEQUENCE [LARGE SCALE GENOMIC DNA]</scope>
</reference>
<evidence type="ECO:0000259" key="19">
    <source>
        <dbReference type="Pfam" id="PF07732"/>
    </source>
</evidence>
<evidence type="ECO:0000259" key="18">
    <source>
        <dbReference type="Pfam" id="PF07731"/>
    </source>
</evidence>
<evidence type="ECO:0000313" key="20">
    <source>
        <dbReference type="EMBL" id="AFO94381.1"/>
    </source>
</evidence>
<evidence type="ECO:0000256" key="1">
    <source>
        <dbReference type="ARBA" id="ARBA00001935"/>
    </source>
</evidence>
<evidence type="ECO:0000256" key="15">
    <source>
        <dbReference type="ARBA" id="ARBA00023180"/>
    </source>
</evidence>
<dbReference type="PROSITE" id="PS00080">
    <property type="entry name" value="MULTICOPPER_OXIDASE2"/>
    <property type="match status" value="1"/>
</dbReference>
<evidence type="ECO:0000256" key="3">
    <source>
        <dbReference type="ARBA" id="ARBA00010609"/>
    </source>
</evidence>
<keyword evidence="5" id="KW-0813">Transport</keyword>
<keyword evidence="13 16" id="KW-0472">Membrane</keyword>
<dbReference type="PANTHER" id="PTHR11709:SF233">
    <property type="entry name" value="FERROXIDASE HEPHL1"/>
    <property type="match status" value="1"/>
</dbReference>
<keyword evidence="22" id="KW-1185">Reference proteome</keyword>
<comment type="cofactor">
    <cofactor evidence="1">
        <name>Cu cation</name>
        <dbReference type="ChEBI" id="CHEBI:23378"/>
    </cofactor>
</comment>
<dbReference type="GeneID" id="103184218"/>
<dbReference type="Gene3D" id="2.60.40.420">
    <property type="entry name" value="Cupredoxins - blue copper proteins"/>
    <property type="match status" value="4"/>
</dbReference>
<keyword evidence="15" id="KW-0325">Glycoprotein</keyword>
<dbReference type="InterPro" id="IPR033138">
    <property type="entry name" value="Cu_oxidase_CS"/>
</dbReference>
<evidence type="ECO:0000256" key="9">
    <source>
        <dbReference type="ARBA" id="ARBA00022737"/>
    </source>
</evidence>